<accession>A0A939JE47</accession>
<evidence type="ECO:0000256" key="9">
    <source>
        <dbReference type="ARBA" id="ARBA00022777"/>
    </source>
</evidence>
<dbReference type="Pfam" id="PF02518">
    <property type="entry name" value="HATPase_c"/>
    <property type="match status" value="1"/>
</dbReference>
<dbReference type="InterPro" id="IPR036890">
    <property type="entry name" value="HATPase_C_sf"/>
</dbReference>
<keyword evidence="6" id="KW-0808">Transferase</keyword>
<dbReference type="Gene3D" id="3.30.450.20">
    <property type="entry name" value="PAS domain"/>
    <property type="match status" value="5"/>
</dbReference>
<dbReference type="GO" id="GO:0000155">
    <property type="term" value="F:phosphorelay sensor kinase activity"/>
    <property type="evidence" value="ECO:0007669"/>
    <property type="project" value="InterPro"/>
</dbReference>
<dbReference type="CDD" id="cd00082">
    <property type="entry name" value="HisKA"/>
    <property type="match status" value="1"/>
</dbReference>
<evidence type="ECO:0000256" key="13">
    <source>
        <dbReference type="ARBA" id="ARBA00023136"/>
    </source>
</evidence>
<evidence type="ECO:0000313" key="24">
    <source>
        <dbReference type="EMBL" id="MBO0359593.1"/>
    </source>
</evidence>
<dbReference type="InterPro" id="IPR004358">
    <property type="entry name" value="Sig_transdc_His_kin-like_C"/>
</dbReference>
<dbReference type="InterPro" id="IPR003594">
    <property type="entry name" value="HATPase_dom"/>
</dbReference>
<evidence type="ECO:0000256" key="14">
    <source>
        <dbReference type="ARBA" id="ARBA00064003"/>
    </source>
</evidence>
<evidence type="ECO:0000256" key="6">
    <source>
        <dbReference type="ARBA" id="ARBA00022679"/>
    </source>
</evidence>
<dbReference type="Pfam" id="PF13426">
    <property type="entry name" value="PAS_9"/>
    <property type="match status" value="1"/>
</dbReference>
<dbReference type="InterPro" id="IPR013767">
    <property type="entry name" value="PAS_fold"/>
</dbReference>
<feature type="region of interest" description="Disordered" evidence="18">
    <location>
        <begin position="1"/>
        <end position="25"/>
    </location>
</feature>
<dbReference type="PROSITE" id="PS50894">
    <property type="entry name" value="HPT"/>
    <property type="match status" value="1"/>
</dbReference>
<evidence type="ECO:0000256" key="2">
    <source>
        <dbReference type="ARBA" id="ARBA00004651"/>
    </source>
</evidence>
<keyword evidence="7" id="KW-0812">Transmembrane</keyword>
<evidence type="ECO:0000259" key="19">
    <source>
        <dbReference type="PROSITE" id="PS50109"/>
    </source>
</evidence>
<dbReference type="PANTHER" id="PTHR45339:SF1">
    <property type="entry name" value="HYBRID SIGNAL TRANSDUCTION HISTIDINE KINASE J"/>
    <property type="match status" value="1"/>
</dbReference>
<dbReference type="PROSITE" id="PS50112">
    <property type="entry name" value="PAS"/>
    <property type="match status" value="2"/>
</dbReference>
<dbReference type="GO" id="GO:0005524">
    <property type="term" value="F:ATP binding"/>
    <property type="evidence" value="ECO:0007669"/>
    <property type="project" value="UniProtKB-KW"/>
</dbReference>
<dbReference type="SUPFAM" id="SSF55785">
    <property type="entry name" value="PYP-like sensor domain (PAS domain)"/>
    <property type="match status" value="5"/>
</dbReference>
<evidence type="ECO:0000259" key="21">
    <source>
        <dbReference type="PROSITE" id="PS50112"/>
    </source>
</evidence>
<dbReference type="AlphaFoldDB" id="A0A939JE47"/>
<dbReference type="InterPro" id="IPR000014">
    <property type="entry name" value="PAS"/>
</dbReference>
<dbReference type="FunFam" id="1.10.287.130:FF:000002">
    <property type="entry name" value="Two-component osmosensing histidine kinase"/>
    <property type="match status" value="1"/>
</dbReference>
<evidence type="ECO:0000259" key="22">
    <source>
        <dbReference type="PROSITE" id="PS50113"/>
    </source>
</evidence>
<dbReference type="PANTHER" id="PTHR45339">
    <property type="entry name" value="HYBRID SIGNAL TRANSDUCTION HISTIDINE KINASE J"/>
    <property type="match status" value="1"/>
</dbReference>
<evidence type="ECO:0000259" key="23">
    <source>
        <dbReference type="PROSITE" id="PS50894"/>
    </source>
</evidence>
<evidence type="ECO:0000256" key="11">
    <source>
        <dbReference type="ARBA" id="ARBA00022989"/>
    </source>
</evidence>
<dbReference type="InterPro" id="IPR013655">
    <property type="entry name" value="PAS_fold_3"/>
</dbReference>
<evidence type="ECO:0000256" key="17">
    <source>
        <dbReference type="PROSITE-ProRule" id="PRU00169"/>
    </source>
</evidence>
<dbReference type="InterPro" id="IPR036641">
    <property type="entry name" value="HPT_dom_sf"/>
</dbReference>
<dbReference type="NCBIfam" id="TIGR00229">
    <property type="entry name" value="sensory_box"/>
    <property type="match status" value="4"/>
</dbReference>
<organism evidence="24 25">
    <name type="scientific">Hymenobacter telluris</name>
    <dbReference type="NCBI Taxonomy" id="2816474"/>
    <lineage>
        <taxon>Bacteria</taxon>
        <taxon>Pseudomonadati</taxon>
        <taxon>Bacteroidota</taxon>
        <taxon>Cytophagia</taxon>
        <taxon>Cytophagales</taxon>
        <taxon>Hymenobacteraceae</taxon>
        <taxon>Hymenobacter</taxon>
    </lineage>
</organism>
<evidence type="ECO:0000256" key="3">
    <source>
        <dbReference type="ARBA" id="ARBA00012438"/>
    </source>
</evidence>
<gene>
    <name evidence="24" type="ORF">J0X19_16660</name>
</gene>
<evidence type="ECO:0000313" key="25">
    <source>
        <dbReference type="Proteomes" id="UP000664144"/>
    </source>
</evidence>
<dbReference type="SMART" id="SM00388">
    <property type="entry name" value="HisKA"/>
    <property type="match status" value="1"/>
</dbReference>
<dbReference type="InterPro" id="IPR008207">
    <property type="entry name" value="Sig_transdc_His_kin_Hpt_dom"/>
</dbReference>
<name>A0A939JE47_9BACT</name>
<dbReference type="EMBL" id="JAFLQZ010000012">
    <property type="protein sequence ID" value="MBO0359593.1"/>
    <property type="molecule type" value="Genomic_DNA"/>
</dbReference>
<evidence type="ECO:0000256" key="12">
    <source>
        <dbReference type="ARBA" id="ARBA00023012"/>
    </source>
</evidence>
<protein>
    <recommendedName>
        <fullName evidence="15">Sensory/regulatory protein RpfC</fullName>
        <ecNumber evidence="3">2.7.13.3</ecNumber>
    </recommendedName>
</protein>
<keyword evidence="4" id="KW-1003">Cell membrane</keyword>
<reference evidence="24" key="1">
    <citation type="submission" date="2021-03" db="EMBL/GenBank/DDBJ databases">
        <authorList>
            <person name="Kim M.K."/>
        </authorList>
    </citation>
    <scope>NUCLEOTIDE SEQUENCE</scope>
    <source>
        <strain evidence="24">BT186</strain>
    </source>
</reference>
<evidence type="ECO:0000256" key="7">
    <source>
        <dbReference type="ARBA" id="ARBA00022692"/>
    </source>
</evidence>
<dbReference type="InterPro" id="IPR035965">
    <property type="entry name" value="PAS-like_dom_sf"/>
</dbReference>
<evidence type="ECO:0000256" key="16">
    <source>
        <dbReference type="PROSITE-ProRule" id="PRU00110"/>
    </source>
</evidence>
<dbReference type="SMART" id="SM00091">
    <property type="entry name" value="PAS"/>
    <property type="match status" value="5"/>
</dbReference>
<dbReference type="InterPro" id="IPR001789">
    <property type="entry name" value="Sig_transdc_resp-reg_receiver"/>
</dbReference>
<dbReference type="InterPro" id="IPR011006">
    <property type="entry name" value="CheY-like_superfamily"/>
</dbReference>
<comment type="subunit">
    <text evidence="14">At low DSF concentrations, interacts with RpfF.</text>
</comment>
<dbReference type="SUPFAM" id="SSF55874">
    <property type="entry name" value="ATPase domain of HSP90 chaperone/DNA topoisomerase II/histidine kinase"/>
    <property type="match status" value="1"/>
</dbReference>
<evidence type="ECO:0000259" key="20">
    <source>
        <dbReference type="PROSITE" id="PS50110"/>
    </source>
</evidence>
<feature type="domain" description="PAS" evidence="21">
    <location>
        <begin position="38"/>
        <end position="85"/>
    </location>
</feature>
<feature type="domain" description="Histidine kinase" evidence="19">
    <location>
        <begin position="677"/>
        <end position="898"/>
    </location>
</feature>
<dbReference type="RefSeq" id="WP_206985552.1">
    <property type="nucleotide sequence ID" value="NZ_JAFLQZ010000012.1"/>
</dbReference>
<evidence type="ECO:0000256" key="5">
    <source>
        <dbReference type="ARBA" id="ARBA00022553"/>
    </source>
</evidence>
<keyword evidence="11" id="KW-1133">Transmembrane helix</keyword>
<dbReference type="SMART" id="SM00387">
    <property type="entry name" value="HATPase_c"/>
    <property type="match status" value="1"/>
</dbReference>
<keyword evidence="12" id="KW-0902">Two-component regulatory system</keyword>
<dbReference type="Gene3D" id="3.40.50.2300">
    <property type="match status" value="1"/>
</dbReference>
<evidence type="ECO:0000256" key="10">
    <source>
        <dbReference type="ARBA" id="ARBA00022840"/>
    </source>
</evidence>
<keyword evidence="9" id="KW-0418">Kinase</keyword>
<proteinExistence type="predicted"/>
<dbReference type="Gene3D" id="1.20.120.160">
    <property type="entry name" value="HPT domain"/>
    <property type="match status" value="1"/>
</dbReference>
<feature type="domain" description="PAC" evidence="22">
    <location>
        <begin position="607"/>
        <end position="659"/>
    </location>
</feature>
<sequence length="1184" mass="131052">MEKAGTSTSLLEEQTLPGQQTAPGASSTLHQLTQSLLLVQQAFAAVAILTDHGQLVWVNEGFTEIIGLSPERLASHPVIWEILPPVPAASFTAPVSLLAHSVVGYETLVQTDNRSARWLRVKLQPALLPSQVAPDYFLALFEDITDEKATQAAAAAQQAQLRYLDAQAPGVLFQWRANPDGSTALTYIGSTAQAIFGFQPATLAELTAVVHPQEQAQWMQFLNAASSKAAPTFEGRLLVPGQPLRWCSASYQLSTYDAAGALYSGVLQDISPLREAEEAVLENEARWLMAIERFGDGAWEFNYQTGDDYFSSAYRAMLGYPDEDFPTGFQAWHNHVHPDDQAASLEAADAYLRGDVPIYSVERRLLCRNGEYKWVLTRGLITKRDAEGKPLIMTGVHTDISEIKKANLAIEAAQRHLAATIANFQEGILLEDENRRVVLVNEAFCRMLQLEVTPDYLTGMETETLMAATQANTRAEQGWLTGSNGSTLKQHAVIGDLLVRKNGQVFQRDFIPVSSNQVALGYLWKFQDVTEQKNAEEALKRREEKYRRIIEQMKLGLVESNLTDDVLYVNQVLRDTLGFSPDEVITQQMLRSLLIEQGSEPEAEDEQAYEVATWSKDGRHKWLQVSRSAVYNDDQQRIGTIRITLDITHQKELENKLRTAKDFAEESSRAKELFLANMSHEIRTPMNAILGMAHLMSKTLLSSEQDDYLRAISTSGANLLVIINDILDLSKIEAGQLQMERIGFNPSQLIAQIEKTLLYRAEEQGLTFVAHAAPELPPVLLGDPYRITQVLLNLAGNAIKFTEKGRVTISCELLGHADELVEIKFTVADTGIGIDPAYLNDIFKEFSQEDPSVTRKFGGTGLGLSISKSLVTLMGGELRLHSEKHIGTVSSFTLQLPQGSEQDLPHREIIDQGRLKKLKNRKVLLVEDNKFNRQIAKALLTNVQLQVDEAENGEVAVDMLRHHRYDLVLMDVQMPVLNGLEATAILRAELGLTTPIIALTANAIKGEREKCIAAGMNDYLAKPFQEAELLKLVGDWILGASAPHPVTPPKPAPVAAPSDAPLYKLDLLYQIGQGDQGFVALMLESFIESCEEAAQDLHQTLLTQDGKLLKATTHKLKPSLDHLHIYQLLPLVKRLDAWDAAYDATVLPPLIKTVIELLEQIIRQMTIDLAAVTKTLGSGPDSIA</sequence>
<dbReference type="Pfam" id="PF13188">
    <property type="entry name" value="PAS_8"/>
    <property type="match status" value="1"/>
</dbReference>
<dbReference type="InterPro" id="IPR003661">
    <property type="entry name" value="HisK_dim/P_dom"/>
</dbReference>
<dbReference type="PROSITE" id="PS50113">
    <property type="entry name" value="PAC"/>
    <property type="match status" value="2"/>
</dbReference>
<feature type="modified residue" description="4-aspartylphosphate" evidence="17">
    <location>
        <position position="971"/>
    </location>
</feature>
<dbReference type="Pfam" id="PF08447">
    <property type="entry name" value="PAS_3"/>
    <property type="match status" value="1"/>
</dbReference>
<comment type="subcellular location">
    <subcellularLocation>
        <location evidence="2">Cell membrane</location>
        <topology evidence="2">Multi-pass membrane protein</topology>
    </subcellularLocation>
</comment>
<keyword evidence="25" id="KW-1185">Reference proteome</keyword>
<feature type="domain" description="HPt" evidence="23">
    <location>
        <begin position="1075"/>
        <end position="1172"/>
    </location>
</feature>
<keyword evidence="13" id="KW-0472">Membrane</keyword>
<dbReference type="PROSITE" id="PS50109">
    <property type="entry name" value="HIS_KIN"/>
    <property type="match status" value="1"/>
</dbReference>
<dbReference type="PROSITE" id="PS50110">
    <property type="entry name" value="RESPONSE_REGULATORY"/>
    <property type="match status" value="1"/>
</dbReference>
<evidence type="ECO:0000256" key="15">
    <source>
        <dbReference type="ARBA" id="ARBA00068150"/>
    </source>
</evidence>
<dbReference type="InterPro" id="IPR000700">
    <property type="entry name" value="PAS-assoc_C"/>
</dbReference>
<dbReference type="Pfam" id="PF00512">
    <property type="entry name" value="HisKA"/>
    <property type="match status" value="1"/>
</dbReference>
<dbReference type="EC" id="2.7.13.3" evidence="3"/>
<dbReference type="CDD" id="cd00130">
    <property type="entry name" value="PAS"/>
    <property type="match status" value="3"/>
</dbReference>
<feature type="modified residue" description="Phosphohistidine" evidence="16">
    <location>
        <position position="1114"/>
    </location>
</feature>
<dbReference type="GO" id="GO:0006355">
    <property type="term" value="P:regulation of DNA-templated transcription"/>
    <property type="evidence" value="ECO:0007669"/>
    <property type="project" value="InterPro"/>
</dbReference>
<comment type="caution">
    <text evidence="24">The sequence shown here is derived from an EMBL/GenBank/DDBJ whole genome shotgun (WGS) entry which is preliminary data.</text>
</comment>
<keyword evidence="5 17" id="KW-0597">Phosphoprotein</keyword>
<feature type="domain" description="PAS" evidence="21">
    <location>
        <begin position="542"/>
        <end position="594"/>
    </location>
</feature>
<keyword evidence="8" id="KW-0547">Nucleotide-binding</keyword>
<dbReference type="InterPro" id="IPR005467">
    <property type="entry name" value="His_kinase_dom"/>
</dbReference>
<dbReference type="InterPro" id="IPR001610">
    <property type="entry name" value="PAC"/>
</dbReference>
<dbReference type="Pfam" id="PF00989">
    <property type="entry name" value="PAS"/>
    <property type="match status" value="1"/>
</dbReference>
<evidence type="ECO:0000256" key="4">
    <source>
        <dbReference type="ARBA" id="ARBA00022475"/>
    </source>
</evidence>
<dbReference type="Gene3D" id="3.30.565.10">
    <property type="entry name" value="Histidine kinase-like ATPase, C-terminal domain"/>
    <property type="match status" value="1"/>
</dbReference>
<dbReference type="Gene3D" id="1.10.287.130">
    <property type="match status" value="1"/>
</dbReference>
<dbReference type="FunFam" id="3.30.565.10:FF:000010">
    <property type="entry name" value="Sensor histidine kinase RcsC"/>
    <property type="match status" value="1"/>
</dbReference>
<dbReference type="GO" id="GO:0005886">
    <property type="term" value="C:plasma membrane"/>
    <property type="evidence" value="ECO:0007669"/>
    <property type="project" value="UniProtKB-SubCell"/>
</dbReference>
<comment type="catalytic activity">
    <reaction evidence="1">
        <text>ATP + protein L-histidine = ADP + protein N-phospho-L-histidine.</text>
        <dbReference type="EC" id="2.7.13.3"/>
    </reaction>
</comment>
<dbReference type="SMART" id="SM00448">
    <property type="entry name" value="REC"/>
    <property type="match status" value="1"/>
</dbReference>
<dbReference type="CDD" id="cd17546">
    <property type="entry name" value="REC_hyHK_CKI1_RcsC-like"/>
    <property type="match status" value="1"/>
</dbReference>
<dbReference type="Pfam" id="PF00072">
    <property type="entry name" value="Response_reg"/>
    <property type="match status" value="1"/>
</dbReference>
<dbReference type="PRINTS" id="PR00344">
    <property type="entry name" value="BCTRLSENSOR"/>
</dbReference>
<dbReference type="CDD" id="cd16922">
    <property type="entry name" value="HATPase_EvgS-ArcB-TorS-like"/>
    <property type="match status" value="1"/>
</dbReference>
<keyword evidence="10" id="KW-0067">ATP-binding</keyword>
<dbReference type="InterPro" id="IPR036097">
    <property type="entry name" value="HisK_dim/P_sf"/>
</dbReference>
<dbReference type="Proteomes" id="UP000664144">
    <property type="component" value="Unassembled WGS sequence"/>
</dbReference>
<feature type="domain" description="PAC" evidence="22">
    <location>
        <begin position="359"/>
        <end position="412"/>
    </location>
</feature>
<feature type="domain" description="Response regulatory" evidence="20">
    <location>
        <begin position="922"/>
        <end position="1037"/>
    </location>
</feature>
<evidence type="ECO:0000256" key="1">
    <source>
        <dbReference type="ARBA" id="ARBA00000085"/>
    </source>
</evidence>
<evidence type="ECO:0000256" key="8">
    <source>
        <dbReference type="ARBA" id="ARBA00022741"/>
    </source>
</evidence>
<evidence type="ECO:0000256" key="18">
    <source>
        <dbReference type="SAM" id="MobiDB-lite"/>
    </source>
</evidence>
<dbReference type="SUPFAM" id="SSF52172">
    <property type="entry name" value="CheY-like"/>
    <property type="match status" value="1"/>
</dbReference>
<dbReference type="SUPFAM" id="SSF47384">
    <property type="entry name" value="Homodimeric domain of signal transducing histidine kinase"/>
    <property type="match status" value="1"/>
</dbReference>
<dbReference type="SUPFAM" id="SSF47226">
    <property type="entry name" value="Histidine-containing phosphotransfer domain, HPT domain"/>
    <property type="match status" value="1"/>
</dbReference>
<dbReference type="SMART" id="SM00086">
    <property type="entry name" value="PAC"/>
    <property type="match status" value="4"/>
</dbReference>